<dbReference type="Proteomes" id="UP000595437">
    <property type="component" value="Chromosome 7"/>
</dbReference>
<dbReference type="EMBL" id="CP045896">
    <property type="protein sequence ID" value="QQP50406.1"/>
    <property type="molecule type" value="Genomic_DNA"/>
</dbReference>
<protein>
    <submittedName>
        <fullName evidence="2">Uncharacterized protein</fullName>
    </submittedName>
</protein>
<sequence length="78" mass="9021">MNTEIQKDKRTRALLRGEGGRENKETVIEGMKRDERSHGVLLLTYEKREGEPEIGWQTRRGENELSLSILDIHGRSSE</sequence>
<feature type="region of interest" description="Disordered" evidence="1">
    <location>
        <begin position="1"/>
        <end position="20"/>
    </location>
</feature>
<evidence type="ECO:0000256" key="1">
    <source>
        <dbReference type="SAM" id="MobiDB-lite"/>
    </source>
</evidence>
<proteinExistence type="predicted"/>
<name>A0A7T8HI28_CALRO</name>
<reference evidence="2" key="1">
    <citation type="journal article" name="Sci. Data">
        <title>Chromosome-scale genome assembly of the sea louse Caligus rogercresseyi by SMRT sequencing and Hi-C analysis.</title>
        <authorList>
            <person name="Gallardo-Escarate C."/>
            <person name="Valenzuela-Munoz V."/>
            <person name="Nunez-Acuna G."/>
            <person name="Valenzuela-Miranda D."/>
            <person name="Goncalves A.T."/>
            <person name="Escobar-Sepulveda H."/>
            <person name="Liachko I."/>
            <person name="Nelson B."/>
            <person name="Roberts S."/>
            <person name="Warren W."/>
        </authorList>
    </citation>
    <scope>NUCLEOTIDE SEQUENCE</scope>
    <source>
        <tissue evidence="2">Whole tissue</tissue>
    </source>
</reference>
<accession>A0A7T8HI28</accession>
<evidence type="ECO:0000313" key="2">
    <source>
        <dbReference type="EMBL" id="QQP50406.1"/>
    </source>
</evidence>
<dbReference type="AlphaFoldDB" id="A0A7T8HI28"/>
<evidence type="ECO:0000313" key="3">
    <source>
        <dbReference type="Proteomes" id="UP000595437"/>
    </source>
</evidence>
<organism evidence="2 3">
    <name type="scientific">Caligus rogercresseyi</name>
    <name type="common">Sea louse</name>
    <dbReference type="NCBI Taxonomy" id="217165"/>
    <lineage>
        <taxon>Eukaryota</taxon>
        <taxon>Metazoa</taxon>
        <taxon>Ecdysozoa</taxon>
        <taxon>Arthropoda</taxon>
        <taxon>Crustacea</taxon>
        <taxon>Multicrustacea</taxon>
        <taxon>Hexanauplia</taxon>
        <taxon>Copepoda</taxon>
        <taxon>Siphonostomatoida</taxon>
        <taxon>Caligidae</taxon>
        <taxon>Caligus</taxon>
    </lineage>
</organism>
<gene>
    <name evidence="2" type="ORF">FKW44_011405</name>
</gene>
<keyword evidence="3" id="KW-1185">Reference proteome</keyword>